<evidence type="ECO:0000256" key="1">
    <source>
        <dbReference type="ARBA" id="ARBA00004496"/>
    </source>
</evidence>
<dbReference type="EMBL" id="CM018035">
    <property type="protein sequence ID" value="KAA8542434.1"/>
    <property type="molecule type" value="Genomic_DNA"/>
</dbReference>
<accession>A0A5J5BIB1</accession>
<evidence type="ECO:0000256" key="5">
    <source>
        <dbReference type="ARBA" id="ARBA00022833"/>
    </source>
</evidence>
<sequence length="456" mass="50259">MSNLQKEEAVQGGSVVTNARYKECCKNHAVRKDRKTTDGCKEFMATQGDDQENPNDAALTCVVCGCHRNFHRKILENSKLVQQPASSPSSDQNIQNYYDICCKNHAVLKGKHGTDGCQEFMESQGEGMINGALICAACGCHRNFHLKNEYNLKPTSSSSASASASDQNIQYYGGCNKNHAARGGKYGPDGCSEFMATQGQGTSGALTCAVCGCHRNFHYKILNPKPFPSSENVKYEECHKNHEARRGEYGLDGCMEFMMGSEGEGEGERATSSLTCVVCGCHRNFHRKKVEDEALHIIVVLGEIMYESHDLEAQLQLQLMSSTKATNKFEELKKRLEEVEMELETSQSLTDELRGFSVGLFVEEVAHAQEARCHFVHSEVIDSELAGVSVGPKWTVRAANSEPVAAAGLVMAVVGYVRLKLADFELTSLEFGSDSQSVEPWYLSFDQFCLDETDAQ</sequence>
<dbReference type="PANTHER" id="PTHR31948">
    <property type="entry name" value="ZINC-FINGER HOMEODOMAIN PROTEIN 2"/>
    <property type="match status" value="1"/>
</dbReference>
<keyword evidence="9" id="KW-1185">Reference proteome</keyword>
<feature type="coiled-coil region" evidence="6">
    <location>
        <begin position="322"/>
        <end position="349"/>
    </location>
</feature>
<evidence type="ECO:0000256" key="6">
    <source>
        <dbReference type="SAM" id="Coils"/>
    </source>
</evidence>
<comment type="subcellular location">
    <subcellularLocation>
        <location evidence="1">Cytoplasm</location>
    </subcellularLocation>
</comment>
<reference evidence="8 9" key="1">
    <citation type="submission" date="2019-09" db="EMBL/GenBank/DDBJ databases">
        <title>A chromosome-level genome assembly of the Chinese tupelo Nyssa sinensis.</title>
        <authorList>
            <person name="Yang X."/>
            <person name="Kang M."/>
            <person name="Yang Y."/>
            <person name="Xiong H."/>
            <person name="Wang M."/>
            <person name="Zhang Z."/>
            <person name="Wang Z."/>
            <person name="Wu H."/>
            <person name="Ma T."/>
            <person name="Liu J."/>
            <person name="Xi Z."/>
        </authorList>
    </citation>
    <scope>NUCLEOTIDE SEQUENCE [LARGE SCALE GENOMIC DNA]</scope>
    <source>
        <strain evidence="8">J267</strain>
        <tissue evidence="8">Leaf</tissue>
    </source>
</reference>
<feature type="domain" description="ZF-HD dimerization-type" evidence="7">
    <location>
        <begin position="235"/>
        <end position="289"/>
    </location>
</feature>
<keyword evidence="3" id="KW-0479">Metal-binding</keyword>
<keyword evidence="6" id="KW-0175">Coiled coil</keyword>
<keyword evidence="4" id="KW-0863">Zinc-finger</keyword>
<evidence type="ECO:0000256" key="4">
    <source>
        <dbReference type="ARBA" id="ARBA00022771"/>
    </source>
</evidence>
<dbReference type="GO" id="GO:0050793">
    <property type="term" value="P:regulation of developmental process"/>
    <property type="evidence" value="ECO:0007669"/>
    <property type="project" value="TreeGrafter"/>
</dbReference>
<dbReference type="Pfam" id="PF04770">
    <property type="entry name" value="ZF-HD_dimer"/>
    <property type="match status" value="4"/>
</dbReference>
<keyword evidence="2" id="KW-0963">Cytoplasm</keyword>
<feature type="domain" description="ZF-HD dimerization-type" evidence="7">
    <location>
        <begin position="172"/>
        <end position="221"/>
    </location>
</feature>
<dbReference type="GO" id="GO:0008270">
    <property type="term" value="F:zinc ion binding"/>
    <property type="evidence" value="ECO:0007669"/>
    <property type="project" value="UniProtKB-KW"/>
</dbReference>
<organism evidence="8 9">
    <name type="scientific">Nyssa sinensis</name>
    <dbReference type="NCBI Taxonomy" id="561372"/>
    <lineage>
        <taxon>Eukaryota</taxon>
        <taxon>Viridiplantae</taxon>
        <taxon>Streptophyta</taxon>
        <taxon>Embryophyta</taxon>
        <taxon>Tracheophyta</taxon>
        <taxon>Spermatophyta</taxon>
        <taxon>Magnoliopsida</taxon>
        <taxon>eudicotyledons</taxon>
        <taxon>Gunneridae</taxon>
        <taxon>Pentapetalae</taxon>
        <taxon>asterids</taxon>
        <taxon>Cornales</taxon>
        <taxon>Nyssaceae</taxon>
        <taxon>Nyssa</taxon>
    </lineage>
</organism>
<proteinExistence type="predicted"/>
<keyword evidence="5" id="KW-0862">Zinc</keyword>
<feature type="domain" description="ZF-HD dimerization-type" evidence="7">
    <location>
        <begin position="98"/>
        <end position="148"/>
    </location>
</feature>
<feature type="domain" description="ZF-HD dimerization-type" evidence="7">
    <location>
        <begin position="21"/>
        <end position="74"/>
    </location>
</feature>
<name>A0A5J5BIB1_9ASTE</name>
<evidence type="ECO:0000313" key="9">
    <source>
        <dbReference type="Proteomes" id="UP000325577"/>
    </source>
</evidence>
<evidence type="ECO:0000259" key="7">
    <source>
        <dbReference type="PROSITE" id="PS51523"/>
    </source>
</evidence>
<dbReference type="NCBIfam" id="TIGR01566">
    <property type="entry name" value="ZF_HD_prot_N"/>
    <property type="match status" value="4"/>
</dbReference>
<dbReference type="GO" id="GO:0005634">
    <property type="term" value="C:nucleus"/>
    <property type="evidence" value="ECO:0007669"/>
    <property type="project" value="TreeGrafter"/>
</dbReference>
<protein>
    <recommendedName>
        <fullName evidence="7">ZF-HD dimerization-type domain-containing protein</fullName>
    </recommendedName>
</protein>
<gene>
    <name evidence="8" type="ORF">F0562_023430</name>
</gene>
<dbReference type="GO" id="GO:0003700">
    <property type="term" value="F:DNA-binding transcription factor activity"/>
    <property type="evidence" value="ECO:0007669"/>
    <property type="project" value="TreeGrafter"/>
</dbReference>
<dbReference type="InterPro" id="IPR006456">
    <property type="entry name" value="ZF_HD_homeobox_Cys/His_dimer"/>
</dbReference>
<dbReference type="Proteomes" id="UP000325577">
    <property type="component" value="Linkage Group LG12"/>
</dbReference>
<dbReference type="GO" id="GO:0000976">
    <property type="term" value="F:transcription cis-regulatory region binding"/>
    <property type="evidence" value="ECO:0007669"/>
    <property type="project" value="TreeGrafter"/>
</dbReference>
<evidence type="ECO:0000256" key="3">
    <source>
        <dbReference type="ARBA" id="ARBA00022723"/>
    </source>
</evidence>
<dbReference type="AlphaFoldDB" id="A0A5J5BIB1"/>
<dbReference type="OrthoDB" id="1495527at2759"/>
<dbReference type="GO" id="GO:0005737">
    <property type="term" value="C:cytoplasm"/>
    <property type="evidence" value="ECO:0007669"/>
    <property type="project" value="UniProtKB-SubCell"/>
</dbReference>
<evidence type="ECO:0000313" key="8">
    <source>
        <dbReference type="EMBL" id="KAA8542434.1"/>
    </source>
</evidence>
<evidence type="ECO:0000256" key="2">
    <source>
        <dbReference type="ARBA" id="ARBA00022490"/>
    </source>
</evidence>
<dbReference type="PANTHER" id="PTHR31948:SF162">
    <property type="entry name" value="MINI ZINC FINGER PROTEIN 2"/>
    <property type="match status" value="1"/>
</dbReference>
<dbReference type="PROSITE" id="PS51523">
    <property type="entry name" value="ZF_HD_DIMER"/>
    <property type="match status" value="4"/>
</dbReference>